<dbReference type="Pfam" id="PF00873">
    <property type="entry name" value="ACR_tran"/>
    <property type="match status" value="1"/>
</dbReference>
<evidence type="ECO:0000256" key="6">
    <source>
        <dbReference type="ARBA" id="ARBA00022989"/>
    </source>
</evidence>
<feature type="transmembrane region" description="Helical" evidence="8">
    <location>
        <begin position="999"/>
        <end position="1022"/>
    </location>
</feature>
<dbReference type="Gene3D" id="3.30.70.1440">
    <property type="entry name" value="Multidrug efflux transporter AcrB pore domain"/>
    <property type="match status" value="1"/>
</dbReference>
<feature type="transmembrane region" description="Helical" evidence="8">
    <location>
        <begin position="396"/>
        <end position="417"/>
    </location>
</feature>
<evidence type="ECO:0000256" key="2">
    <source>
        <dbReference type="ARBA" id="ARBA00010942"/>
    </source>
</evidence>
<keyword evidence="4" id="KW-1003">Cell membrane</keyword>
<evidence type="ECO:0000256" key="7">
    <source>
        <dbReference type="ARBA" id="ARBA00023136"/>
    </source>
</evidence>
<dbReference type="NCBIfam" id="TIGR00914">
    <property type="entry name" value="2A0601"/>
    <property type="match status" value="1"/>
</dbReference>
<dbReference type="SUPFAM" id="SSF82866">
    <property type="entry name" value="Multidrug efflux transporter AcrB transmembrane domain"/>
    <property type="match status" value="2"/>
</dbReference>
<feature type="transmembrane region" description="Helical" evidence="8">
    <location>
        <begin position="339"/>
        <end position="363"/>
    </location>
</feature>
<evidence type="ECO:0000313" key="9">
    <source>
        <dbReference type="EMBL" id="CAL1239438.1"/>
    </source>
</evidence>
<evidence type="ECO:0000256" key="3">
    <source>
        <dbReference type="ARBA" id="ARBA00022448"/>
    </source>
</evidence>
<dbReference type="InterPro" id="IPR027463">
    <property type="entry name" value="AcrB_DN_DC_subdom"/>
</dbReference>
<keyword evidence="6 8" id="KW-1133">Transmembrane helix</keyword>
<feature type="transmembrane region" description="Helical" evidence="8">
    <location>
        <begin position="896"/>
        <end position="916"/>
    </location>
</feature>
<feature type="transmembrane region" description="Helical" evidence="8">
    <location>
        <begin position="922"/>
        <end position="946"/>
    </location>
</feature>
<dbReference type="Gene3D" id="3.30.70.1430">
    <property type="entry name" value="Multidrug efflux transporter AcrB pore domain"/>
    <property type="match status" value="2"/>
</dbReference>
<dbReference type="PANTHER" id="PTHR32063:SF68">
    <property type="entry name" value="PROBALE CATION EFFLUX SYSTEM PROTEIN"/>
    <property type="match status" value="1"/>
</dbReference>
<dbReference type="SUPFAM" id="SSF82693">
    <property type="entry name" value="Multidrug efflux transporter AcrB pore domain, PN1, PN2, PC1 and PC2 subdomains"/>
    <property type="match status" value="3"/>
</dbReference>
<feature type="transmembrane region" description="Helical" evidence="8">
    <location>
        <begin position="870"/>
        <end position="889"/>
    </location>
</feature>
<evidence type="ECO:0000256" key="4">
    <source>
        <dbReference type="ARBA" id="ARBA00022475"/>
    </source>
</evidence>
<evidence type="ECO:0000313" key="10">
    <source>
        <dbReference type="Proteomes" id="UP001497493"/>
    </source>
</evidence>
<dbReference type="PRINTS" id="PR00702">
    <property type="entry name" value="ACRIFLAVINRP"/>
</dbReference>
<feature type="transmembrane region" description="Helical" evidence="8">
    <location>
        <begin position="536"/>
        <end position="554"/>
    </location>
</feature>
<keyword evidence="5 8" id="KW-0812">Transmembrane</keyword>
<feature type="transmembrane region" description="Helical" evidence="8">
    <location>
        <begin position="437"/>
        <end position="461"/>
    </location>
</feature>
<organism evidence="9 10">
    <name type="scientific">Candidatus Methylocalor cossyra</name>
    <dbReference type="NCBI Taxonomy" id="3108543"/>
    <lineage>
        <taxon>Bacteria</taxon>
        <taxon>Pseudomonadati</taxon>
        <taxon>Pseudomonadota</taxon>
        <taxon>Gammaproteobacteria</taxon>
        <taxon>Methylococcales</taxon>
        <taxon>Methylococcaceae</taxon>
        <taxon>Candidatus Methylocalor</taxon>
    </lineage>
</organism>
<dbReference type="Gene3D" id="3.30.2090.10">
    <property type="entry name" value="Multidrug efflux transporter AcrB TolC docking domain, DN and DC subdomains"/>
    <property type="match status" value="2"/>
</dbReference>
<keyword evidence="3" id="KW-0813">Transport</keyword>
<feature type="transmembrane region" description="Helical" evidence="8">
    <location>
        <begin position="12"/>
        <end position="30"/>
    </location>
</feature>
<dbReference type="Gene3D" id="3.30.70.1320">
    <property type="entry name" value="Multidrug efflux transporter AcrB pore domain like"/>
    <property type="match status" value="1"/>
</dbReference>
<dbReference type="Gene3D" id="1.20.1640.10">
    <property type="entry name" value="Multidrug efflux transporter AcrB transmembrane domain"/>
    <property type="match status" value="2"/>
</dbReference>
<evidence type="ECO:0000256" key="5">
    <source>
        <dbReference type="ARBA" id="ARBA00022692"/>
    </source>
</evidence>
<feature type="transmembrane region" description="Helical" evidence="8">
    <location>
        <begin position="967"/>
        <end position="987"/>
    </location>
</feature>
<dbReference type="Proteomes" id="UP001497493">
    <property type="component" value="Chromosome"/>
</dbReference>
<protein>
    <submittedName>
        <fullName evidence="9">Cation efflux system protein CzcA</fullName>
    </submittedName>
</protein>
<reference evidence="9 10" key="1">
    <citation type="submission" date="2024-04" db="EMBL/GenBank/DDBJ databases">
        <authorList>
            <person name="Cremers G."/>
        </authorList>
    </citation>
    <scope>NUCLEOTIDE SEQUENCE [LARGE SCALE GENOMIC DNA]</scope>
    <source>
        <strain evidence="9">MeCH1-AG</strain>
    </source>
</reference>
<gene>
    <name evidence="9" type="primary">czcA</name>
    <name evidence="9" type="ORF">MECH1_V1_0662</name>
</gene>
<dbReference type="InterPro" id="IPR004763">
    <property type="entry name" value="CusA-like"/>
</dbReference>
<keyword evidence="10" id="KW-1185">Reference proteome</keyword>
<dbReference type="InterPro" id="IPR001036">
    <property type="entry name" value="Acrflvin-R"/>
</dbReference>
<feature type="transmembrane region" description="Helical" evidence="8">
    <location>
        <begin position="473"/>
        <end position="495"/>
    </location>
</feature>
<comment type="similarity">
    <text evidence="2">Belongs to the resistance-nodulation-cell division (RND) (TC 2.A.6) family.</text>
</comment>
<dbReference type="EMBL" id="OZ026884">
    <property type="protein sequence ID" value="CAL1239438.1"/>
    <property type="molecule type" value="Genomic_DNA"/>
</dbReference>
<evidence type="ECO:0000256" key="1">
    <source>
        <dbReference type="ARBA" id="ARBA00004651"/>
    </source>
</evidence>
<feature type="transmembrane region" description="Helical" evidence="8">
    <location>
        <begin position="370"/>
        <end position="390"/>
    </location>
</feature>
<comment type="subcellular location">
    <subcellularLocation>
        <location evidence="1">Cell membrane</location>
        <topology evidence="1">Multi-pass membrane protein</topology>
    </subcellularLocation>
</comment>
<name>A0ABM9NFR9_9GAMM</name>
<dbReference type="SUPFAM" id="SSF82714">
    <property type="entry name" value="Multidrug efflux transporter AcrB TolC docking domain, DN and DC subdomains"/>
    <property type="match status" value="2"/>
</dbReference>
<dbReference type="RefSeq" id="WP_348758990.1">
    <property type="nucleotide sequence ID" value="NZ_OZ026884.1"/>
</dbReference>
<dbReference type="PANTHER" id="PTHR32063">
    <property type="match status" value="1"/>
</dbReference>
<accession>A0ABM9NFR9</accession>
<proteinExistence type="inferred from homology"/>
<evidence type="ECO:0000256" key="8">
    <source>
        <dbReference type="SAM" id="Phobius"/>
    </source>
</evidence>
<keyword evidence="7 8" id="KW-0472">Membrane</keyword>
<sequence>MEALIRVALQQRLVVVVVALALVGFGISAMQNLSIDAFPDVTNVQVQVAAEAPGRSPEEVERFVTVPLEIAMTGLPGLVEMRSVNRNALSQITLVFTDDTDVYFARQLVLERLIEAGSRLPEGVTPVLGPVSTGLGEVYQYTLERPDDGDRPLTVDELTERRTIQDWVVRPLLRSIPGVAEINSIGGYERQYQVLPDPDQLRHYGLTLKDVYTALALNNANSGGGKLPQYAEQYLVRGLGLIHDTEDIADIVLKESRGTPVYLRNVAEVRLGHAVRYGAVIKNGRTEAVGGIVLMIRGGNAKQIVTQVKARVDEINRQNLLPGGLKIVPFYDRTELVDAAIHTVVKVLQEGIALVIIVLFLYLGDLRSSLIVVATLIVTPLVTFMVMNHYGISANLMSLGGLAIAIGIMVDGSVVVVENAFRHLGEAADHEANRTLIVLSAAQEVATPVLFGVGIICLVFLPLMTLTGLEGKMFAPLAYTIAIALFISLIVSLTLSPVLCSYLLKGGAEHDTAIIAFLKRPYLWLLEFALGNPRKVVVSALLLLSGSLALFPFLGTSFIPEMQEGSIVPGINRVPSMSLDESIRLETEAMRLVMEVPGVAMAVSQLGRGENPTDPQPENESTPIVSLKPRAELPEGWDQNQVMEAIREKLKVLPGVQIVMAQPISDRVDEMVTGVRSDIAIKLFGDDLTQLKKTADEIIKVLNSIPGAADIRLERVSGQQYLTIDIDRRAIARHGINVADINDIIETAIAGRVATEIYEGERRFSAVVRFPEEFRHNPEAIGHILLKSPNGALVPLDDLADIQVVDGPAQISRESARRRIVIGANVRGRDLGGFVAELQKAIAQRVKLPEGYFLKWGGQFENLERAMKRLMIIIPLTIAAIFFLLFLLFNSLRFATLIILVLPFASIGGIISLFVSGEYLSVPASVGFITLWGIAVLNGVVLISYIRSLRREGLSQWDAIVGGCRQRFRPVLMTATVAMLGLVPFLFATGPGSEVQRPLAIVVIGGLVTSTLLTLVVLPTLYRWFEPTHGEG</sequence>